<dbReference type="CDD" id="cd07246">
    <property type="entry name" value="VOC_like"/>
    <property type="match status" value="1"/>
</dbReference>
<sequence length="131" mass="14339">MANYKHRDTYPGVTAYATVTDARKAAEFYRIALGAEIVDARETDGGKIMHCEARINGGAFMFNDPFPEHGMGDTANGCAMTLIVEDAQAWWDRGVAAGMAVETDLHVAFWGDKYGQFKDPYGLSWAIVGPQ</sequence>
<proteinExistence type="predicted"/>
<keyword evidence="3" id="KW-1185">Reference proteome</keyword>
<dbReference type="PANTHER" id="PTHR34109:SF1">
    <property type="entry name" value="VOC DOMAIN-CONTAINING PROTEIN"/>
    <property type="match status" value="1"/>
</dbReference>
<name>A0A8J7UHM6_9HYPH</name>
<reference evidence="2" key="1">
    <citation type="submission" date="2021-03" db="EMBL/GenBank/DDBJ databases">
        <title>Genome sequencing and assembly of Tianweitania sediminis.</title>
        <authorList>
            <person name="Chhetri G."/>
        </authorList>
    </citation>
    <scope>NUCLEOTIDE SEQUENCE</scope>
    <source>
        <strain evidence="2">Z8</strain>
    </source>
</reference>
<organism evidence="2 3">
    <name type="scientific">Tianweitania sediminis</name>
    <dbReference type="NCBI Taxonomy" id="1502156"/>
    <lineage>
        <taxon>Bacteria</taxon>
        <taxon>Pseudomonadati</taxon>
        <taxon>Pseudomonadota</taxon>
        <taxon>Alphaproteobacteria</taxon>
        <taxon>Hyphomicrobiales</taxon>
        <taxon>Phyllobacteriaceae</taxon>
        <taxon>Tianweitania</taxon>
    </lineage>
</organism>
<protein>
    <submittedName>
        <fullName evidence="2">VOC family protein</fullName>
    </submittedName>
</protein>
<dbReference type="Proteomes" id="UP000666240">
    <property type="component" value="Unassembled WGS sequence"/>
</dbReference>
<dbReference type="Gene3D" id="3.10.180.10">
    <property type="entry name" value="2,3-Dihydroxybiphenyl 1,2-Dioxygenase, domain 1"/>
    <property type="match status" value="1"/>
</dbReference>
<dbReference type="PROSITE" id="PS51819">
    <property type="entry name" value="VOC"/>
    <property type="match status" value="1"/>
</dbReference>
<dbReference type="SUPFAM" id="SSF54593">
    <property type="entry name" value="Glyoxalase/Bleomycin resistance protein/Dihydroxybiphenyl dioxygenase"/>
    <property type="match status" value="1"/>
</dbReference>
<dbReference type="Pfam" id="PF00903">
    <property type="entry name" value="Glyoxalase"/>
    <property type="match status" value="1"/>
</dbReference>
<dbReference type="InterPro" id="IPR004360">
    <property type="entry name" value="Glyas_Fos-R_dOase_dom"/>
</dbReference>
<dbReference type="AlphaFoldDB" id="A0A8J7UHM6"/>
<evidence type="ECO:0000313" key="2">
    <source>
        <dbReference type="EMBL" id="MBP0439354.1"/>
    </source>
</evidence>
<dbReference type="EMBL" id="JAGIYY010000003">
    <property type="protein sequence ID" value="MBP0439354.1"/>
    <property type="molecule type" value="Genomic_DNA"/>
</dbReference>
<gene>
    <name evidence="2" type="ORF">J5Y06_11895</name>
</gene>
<dbReference type="InterPro" id="IPR037523">
    <property type="entry name" value="VOC_core"/>
</dbReference>
<dbReference type="PANTHER" id="PTHR34109">
    <property type="entry name" value="BNAUNNG04460D PROTEIN-RELATED"/>
    <property type="match status" value="1"/>
</dbReference>
<dbReference type="InterPro" id="IPR029068">
    <property type="entry name" value="Glyas_Bleomycin-R_OHBP_Dase"/>
</dbReference>
<accession>A0A8J7UHM6</accession>
<evidence type="ECO:0000313" key="3">
    <source>
        <dbReference type="Proteomes" id="UP000666240"/>
    </source>
</evidence>
<comment type="caution">
    <text evidence="2">The sequence shown here is derived from an EMBL/GenBank/DDBJ whole genome shotgun (WGS) entry which is preliminary data.</text>
</comment>
<dbReference type="RefSeq" id="WP_209335370.1">
    <property type="nucleotide sequence ID" value="NZ_JAGIYY010000003.1"/>
</dbReference>
<feature type="domain" description="VOC" evidence="1">
    <location>
        <begin position="9"/>
        <end position="130"/>
    </location>
</feature>
<evidence type="ECO:0000259" key="1">
    <source>
        <dbReference type="PROSITE" id="PS51819"/>
    </source>
</evidence>